<feature type="transmembrane region" description="Helical" evidence="1">
    <location>
        <begin position="27"/>
        <end position="47"/>
    </location>
</feature>
<feature type="transmembrane region" description="Helical" evidence="1">
    <location>
        <begin position="226"/>
        <end position="247"/>
    </location>
</feature>
<dbReference type="Proteomes" id="UP001295684">
    <property type="component" value="Unassembled WGS sequence"/>
</dbReference>
<accession>A0AAD1XRU9</accession>
<feature type="transmembrane region" description="Helical" evidence="1">
    <location>
        <begin position="53"/>
        <end position="75"/>
    </location>
</feature>
<comment type="caution">
    <text evidence="2">The sequence shown here is derived from an EMBL/GenBank/DDBJ whole genome shotgun (WGS) entry which is preliminary data.</text>
</comment>
<gene>
    <name evidence="2" type="ORF">ECRASSUSDP1_LOCUS19085</name>
</gene>
<keyword evidence="1" id="KW-1133">Transmembrane helix</keyword>
<name>A0AAD1XRU9_EUPCR</name>
<keyword evidence="3" id="KW-1185">Reference proteome</keyword>
<proteinExistence type="predicted"/>
<keyword evidence="1" id="KW-0472">Membrane</keyword>
<evidence type="ECO:0000313" key="2">
    <source>
        <dbReference type="EMBL" id="CAI2377697.1"/>
    </source>
</evidence>
<protein>
    <submittedName>
        <fullName evidence="2">Uncharacterized protein</fullName>
    </submittedName>
</protein>
<dbReference type="AlphaFoldDB" id="A0AAD1XRU9"/>
<feature type="transmembrane region" description="Helical" evidence="1">
    <location>
        <begin position="96"/>
        <end position="117"/>
    </location>
</feature>
<sequence length="256" mass="29478">MDEESSWEDSSVIRVNASKAKVSPVNFLILMLNLVFPMVCFMLYAIYLQTYSLLGFIGITIICSVIYPLIMIKLFRQMDGVWSRIKGAPLMEGNQGKIMSFASFFFFLILTPLWAIVPSLREIKPEGDALQIKELTILIVIEIAIFSFYYMFILPIITVFYWNLYLYECFGYSIRLGILKWLISICYGFCAYFFFEYLDGPVAGMIAVCFFTIYCRISLWMRKKFGYLCSIFCNIGLNIGSVIAIVIKLNYSLIGP</sequence>
<keyword evidence="1" id="KW-0812">Transmembrane</keyword>
<reference evidence="2" key="1">
    <citation type="submission" date="2023-07" db="EMBL/GenBank/DDBJ databases">
        <authorList>
            <consortium name="AG Swart"/>
            <person name="Singh M."/>
            <person name="Singh A."/>
            <person name="Seah K."/>
            <person name="Emmerich C."/>
        </authorList>
    </citation>
    <scope>NUCLEOTIDE SEQUENCE</scope>
    <source>
        <strain evidence="2">DP1</strain>
    </source>
</reference>
<organism evidence="2 3">
    <name type="scientific">Euplotes crassus</name>
    <dbReference type="NCBI Taxonomy" id="5936"/>
    <lineage>
        <taxon>Eukaryota</taxon>
        <taxon>Sar</taxon>
        <taxon>Alveolata</taxon>
        <taxon>Ciliophora</taxon>
        <taxon>Intramacronucleata</taxon>
        <taxon>Spirotrichea</taxon>
        <taxon>Hypotrichia</taxon>
        <taxon>Euplotida</taxon>
        <taxon>Euplotidae</taxon>
        <taxon>Moneuplotes</taxon>
    </lineage>
</organism>
<dbReference type="EMBL" id="CAMPGE010019353">
    <property type="protein sequence ID" value="CAI2377697.1"/>
    <property type="molecule type" value="Genomic_DNA"/>
</dbReference>
<evidence type="ECO:0000313" key="3">
    <source>
        <dbReference type="Proteomes" id="UP001295684"/>
    </source>
</evidence>
<feature type="transmembrane region" description="Helical" evidence="1">
    <location>
        <begin position="201"/>
        <end position="219"/>
    </location>
</feature>
<feature type="transmembrane region" description="Helical" evidence="1">
    <location>
        <begin position="176"/>
        <end position="195"/>
    </location>
</feature>
<evidence type="ECO:0000256" key="1">
    <source>
        <dbReference type="SAM" id="Phobius"/>
    </source>
</evidence>
<feature type="transmembrane region" description="Helical" evidence="1">
    <location>
        <begin position="137"/>
        <end position="164"/>
    </location>
</feature>